<accession>A0A0D5YDN6</accession>
<evidence type="ECO:0000313" key="3">
    <source>
        <dbReference type="EMBL" id="RSR62390.1"/>
    </source>
</evidence>
<dbReference type="Proteomes" id="UP000032746">
    <property type="component" value="Chromosome"/>
</dbReference>
<dbReference type="PATRIC" id="fig|470.1314.peg.1512"/>
<reference evidence="2 6" key="4">
    <citation type="submission" date="2019-11" db="EMBL/GenBank/DDBJ databases">
        <title>Multidrug-resistant Acinetobacter baumannii moving toward extensively drug-resistant over fifteen years in South of Brazil.</title>
        <authorList>
            <person name="Fedrigo N.H."/>
            <person name="Cerdeira L."/>
            <person name="Fuga B."/>
            <person name="Marini P.V.B."/>
            <person name="Shinohara D.R."/>
            <person name="Carrara-Marroni F.E."/>
            <person name="Lincopan N."/>
            <person name="Tognim M.C.B."/>
        </authorList>
    </citation>
    <scope>NUCLEOTIDE SEQUENCE [LARGE SCALE GENOMIC DNA]</scope>
    <source>
        <strain evidence="2 6">Ac576</strain>
    </source>
</reference>
<dbReference type="RefSeq" id="WP_000670913.1">
    <property type="nucleotide sequence ID" value="NZ_AP031576.1"/>
</dbReference>
<dbReference type="PROSITE" id="PS51257">
    <property type="entry name" value="PROKAR_LIPOPROTEIN"/>
    <property type="match status" value="1"/>
</dbReference>
<evidence type="ECO:0000313" key="4">
    <source>
        <dbReference type="Proteomes" id="UP000032746"/>
    </source>
</evidence>
<reference evidence="4" key="2">
    <citation type="submission" date="2015-03" db="EMBL/GenBank/DDBJ databases">
        <authorList>
            <person name="Gallagher L.A."/>
            <person name="Hayden H.S."/>
            <person name="Weiss E.J."/>
            <person name="Hager K.R."/>
            <person name="Ramage E."/>
            <person name="Radey M.R."/>
            <person name="Bydalek R."/>
            <person name="Manoil C."/>
            <person name="Miller S.I."/>
            <person name="Brittnacher M.J."/>
        </authorList>
    </citation>
    <scope>NUCLEOTIDE SEQUENCE [LARGE SCALE GENOMIC DNA]</scope>
    <source>
        <strain evidence="4">AB5075-UW</strain>
    </source>
</reference>
<name>A0A0D5YDN6_ACIBA</name>
<dbReference type="OMA" id="CRTMDNL"/>
<sequence length="174" mass="20337">MKFLTYIFLIVLLCGCGFKPQFRPTKMYSGNENKNESDFSLIYIDWMETAQTYKKVGQTEITEINNIKVAERVPTMGSKYMLQVLPGEQNVSIFLFFIKEYIGMDMYKTESVTLKLPPFNTQPNKIYVLCPQKSNGLNFKVKIYPYTRQEILEKKGMTDFIVRPCRTMDKLSIQ</sequence>
<evidence type="ECO:0000313" key="6">
    <source>
        <dbReference type="Proteomes" id="UP000439424"/>
    </source>
</evidence>
<dbReference type="EMBL" id="RFDI01000162">
    <property type="protein sequence ID" value="RSR62390.1"/>
    <property type="molecule type" value="Genomic_DNA"/>
</dbReference>
<evidence type="ECO:0000313" key="5">
    <source>
        <dbReference type="Proteomes" id="UP000280073"/>
    </source>
</evidence>
<organism evidence="1 4">
    <name type="scientific">Acinetobacter baumannii</name>
    <dbReference type="NCBI Taxonomy" id="470"/>
    <lineage>
        <taxon>Bacteria</taxon>
        <taxon>Pseudomonadati</taxon>
        <taxon>Pseudomonadota</taxon>
        <taxon>Gammaproteobacteria</taxon>
        <taxon>Moraxellales</taxon>
        <taxon>Moraxellaceae</taxon>
        <taxon>Acinetobacter</taxon>
        <taxon>Acinetobacter calcoaceticus/baumannii complex</taxon>
    </lineage>
</organism>
<dbReference type="AlphaFoldDB" id="A0A0D5YDN6"/>
<evidence type="ECO:0000313" key="1">
    <source>
        <dbReference type="EMBL" id="AKA30018.1"/>
    </source>
</evidence>
<dbReference type="EMBL" id="CP008706">
    <property type="protein sequence ID" value="AKA30018.1"/>
    <property type="molecule type" value="Genomic_DNA"/>
</dbReference>
<protein>
    <recommendedName>
        <fullName evidence="7">Lipoprotein</fullName>
    </recommendedName>
</protein>
<evidence type="ECO:0008006" key="7">
    <source>
        <dbReference type="Google" id="ProtNLM"/>
    </source>
</evidence>
<reference evidence="3 5" key="3">
    <citation type="submission" date="2018-10" db="EMBL/GenBank/DDBJ databases">
        <title>GWAS and RNA-Seq identify cryptic mechanisms of antimicrobial resistance in Acinetobacter baumannii.</title>
        <authorList>
            <person name="Sahl J.W."/>
        </authorList>
    </citation>
    <scope>NUCLEOTIDE SEQUENCE [LARGE SCALE GENOMIC DNA]</scope>
    <source>
        <strain evidence="3 5">TG28175</strain>
    </source>
</reference>
<dbReference type="Proteomes" id="UP000280073">
    <property type="component" value="Unassembled WGS sequence"/>
</dbReference>
<proteinExistence type="predicted"/>
<evidence type="ECO:0000313" key="2">
    <source>
        <dbReference type="EMBL" id="MVM93815.1"/>
    </source>
</evidence>
<gene>
    <name evidence="1" type="ORF">ABUW_0225</name>
    <name evidence="3" type="ORF">EA686_04540</name>
    <name evidence="2" type="ORF">GNY86_19995</name>
</gene>
<reference evidence="1 4" key="1">
    <citation type="journal article" date="2015" name="J. Bacteriol.">
        <title>Resources for Genetic and Genomic Analysis of Emerging Pathogen Acinetobacter baumannii.</title>
        <authorList>
            <person name="Gallagher L.A."/>
            <person name="Ramage E."/>
            <person name="Weiss E.J."/>
            <person name="Radey M."/>
            <person name="Hayden H.S."/>
            <person name="Held K.G."/>
            <person name="Huse H.K."/>
            <person name="Zurawski D.V."/>
            <person name="Brittnacher M.J."/>
            <person name="Manoil C."/>
        </authorList>
    </citation>
    <scope>NUCLEOTIDE SEQUENCE [LARGE SCALE GENOMIC DNA]</scope>
    <source>
        <strain evidence="1 4">AB5075-UW</strain>
    </source>
</reference>
<dbReference type="EMBL" id="WPIP01000308">
    <property type="protein sequence ID" value="MVM93815.1"/>
    <property type="molecule type" value="Genomic_DNA"/>
</dbReference>
<dbReference type="Proteomes" id="UP000439424">
    <property type="component" value="Unassembled WGS sequence"/>
</dbReference>